<dbReference type="EMBL" id="VXIV02002909">
    <property type="protein sequence ID" value="KAF6022059.1"/>
    <property type="molecule type" value="Genomic_DNA"/>
</dbReference>
<evidence type="ECO:0000313" key="2">
    <source>
        <dbReference type="EMBL" id="KAF6022059.1"/>
    </source>
</evidence>
<dbReference type="Pfam" id="PF12796">
    <property type="entry name" value="Ank_2"/>
    <property type="match status" value="2"/>
</dbReference>
<organism evidence="2 3">
    <name type="scientific">Bugula neritina</name>
    <name type="common">Brown bryozoan</name>
    <name type="synonym">Sertularia neritina</name>
    <dbReference type="NCBI Taxonomy" id="10212"/>
    <lineage>
        <taxon>Eukaryota</taxon>
        <taxon>Metazoa</taxon>
        <taxon>Spiralia</taxon>
        <taxon>Lophotrochozoa</taxon>
        <taxon>Bryozoa</taxon>
        <taxon>Gymnolaemata</taxon>
        <taxon>Cheilostomatida</taxon>
        <taxon>Flustrina</taxon>
        <taxon>Buguloidea</taxon>
        <taxon>Bugulidae</taxon>
        <taxon>Bugula</taxon>
    </lineage>
</organism>
<dbReference type="PANTHER" id="PTHR24121:SF23">
    <property type="entry name" value="NO MECHANORECEPTOR POTENTIAL C, ISOFORM H"/>
    <property type="match status" value="1"/>
</dbReference>
<proteinExistence type="predicted"/>
<reference evidence="2" key="1">
    <citation type="submission" date="2020-06" db="EMBL/GenBank/DDBJ databases">
        <title>Draft genome of Bugula neritina, a colonial animal packing powerful symbionts and potential medicines.</title>
        <authorList>
            <person name="Rayko M."/>
        </authorList>
    </citation>
    <scope>NUCLEOTIDE SEQUENCE [LARGE SCALE GENOMIC DNA]</scope>
    <source>
        <strain evidence="2">Kwan_BN1</strain>
    </source>
</reference>
<dbReference type="OrthoDB" id="432281at2759"/>
<dbReference type="AlphaFoldDB" id="A0A7J7J752"/>
<protein>
    <submittedName>
        <fullName evidence="2">Uncharacterized protein</fullName>
    </submittedName>
</protein>
<sequence length="574" mass="64868">MASNMINLRTSDKPHSPLHNVKSKQEAQSLVESVNSGFRKYFLQSIDEEESSALHVAVIEGNLEVVEYLCEAAGKYDSDLITQVDRYGRTPLFYVNEEYVARLLVDSLSPEKQQSLLLSRTLCKETVLHEASAKGNASLVAYYCSIVLKLEEFVFSRDRFSRTPLHLASNGSTAKKLIRSVQHILKEKDIFLALDCNLSTPLHRAAEYGRAEVVECLCRISLSEDQLTQIDKFGRTPLHYAKTKDIAHIIINSMKKSYQRSYIMICDNEGQTALHSATMWGGGKKVALHTQPEGSRADVLKYLCKLIGPDLVTVKDNYGRTALHYADSFQDAQLLIDYSGSSPLEYISTRDDSGSNALAYLVLQFSPEDLSDMLDYIELEFGSDTLRKLAFTSLNTDKQSLLHLAPIFFTKTNDLCSIVLERLPPDFYNLMTADSEGYTPLDYMVFRTLLNPFAQTIISLPLAQRQMCFTHRNLLAYDRRKSKKSTEESKEEREFSISDIQSQLSLCEKPEYHGVPKVVVVRTLDSKTQLVPPGPEYVLLTSFYTSRSSFQSQCSELELSRVSSETFDRQASNH</sequence>
<dbReference type="Gene3D" id="1.25.40.20">
    <property type="entry name" value="Ankyrin repeat-containing domain"/>
    <property type="match status" value="3"/>
</dbReference>
<comment type="caution">
    <text evidence="2">The sequence shown here is derived from an EMBL/GenBank/DDBJ whole genome shotgun (WGS) entry which is preliminary data.</text>
</comment>
<dbReference type="InterPro" id="IPR002110">
    <property type="entry name" value="Ankyrin_rpt"/>
</dbReference>
<dbReference type="SUPFAM" id="SSF48403">
    <property type="entry name" value="Ankyrin repeat"/>
    <property type="match status" value="1"/>
</dbReference>
<dbReference type="Proteomes" id="UP000593567">
    <property type="component" value="Unassembled WGS sequence"/>
</dbReference>
<gene>
    <name evidence="2" type="ORF">EB796_019634</name>
</gene>
<dbReference type="SMART" id="SM00248">
    <property type="entry name" value="ANK"/>
    <property type="match status" value="6"/>
</dbReference>
<evidence type="ECO:0000256" key="1">
    <source>
        <dbReference type="SAM" id="MobiDB-lite"/>
    </source>
</evidence>
<feature type="region of interest" description="Disordered" evidence="1">
    <location>
        <begin position="1"/>
        <end position="20"/>
    </location>
</feature>
<evidence type="ECO:0000313" key="3">
    <source>
        <dbReference type="Proteomes" id="UP000593567"/>
    </source>
</evidence>
<accession>A0A7J7J752</accession>
<dbReference type="PANTHER" id="PTHR24121">
    <property type="entry name" value="NO MECHANORECEPTOR POTENTIAL C, ISOFORM D-RELATED"/>
    <property type="match status" value="1"/>
</dbReference>
<name>A0A7J7J752_BUGNE</name>
<dbReference type="InterPro" id="IPR036770">
    <property type="entry name" value="Ankyrin_rpt-contain_sf"/>
</dbReference>
<keyword evidence="3" id="KW-1185">Reference proteome</keyword>